<dbReference type="Proteomes" id="UP000577956">
    <property type="component" value="Unassembled WGS sequence"/>
</dbReference>
<dbReference type="Proteomes" id="UP000618382">
    <property type="component" value="Unassembled WGS sequence"/>
</dbReference>
<comment type="caution">
    <text evidence="2">The sequence shown here is derived from an EMBL/GenBank/DDBJ whole genome shotgun (WGS) entry which is preliminary data.</text>
</comment>
<proteinExistence type="predicted"/>
<organism evidence="2 3">
    <name type="scientific">Cellulomonas oligotrophica</name>
    <dbReference type="NCBI Taxonomy" id="931536"/>
    <lineage>
        <taxon>Bacteria</taxon>
        <taxon>Bacillati</taxon>
        <taxon>Actinomycetota</taxon>
        <taxon>Actinomycetes</taxon>
        <taxon>Micrococcales</taxon>
        <taxon>Cellulomonadaceae</taxon>
        <taxon>Cellulomonas</taxon>
    </lineage>
</organism>
<evidence type="ECO:0000313" key="1">
    <source>
        <dbReference type="EMBL" id="GIG33586.1"/>
    </source>
</evidence>
<dbReference type="AlphaFoldDB" id="A0A7Y9FIW6"/>
<protein>
    <submittedName>
        <fullName evidence="2">Uncharacterized protein</fullName>
    </submittedName>
</protein>
<evidence type="ECO:0000313" key="2">
    <source>
        <dbReference type="EMBL" id="NYD88079.1"/>
    </source>
</evidence>
<dbReference type="EMBL" id="JACCBK010000001">
    <property type="protein sequence ID" value="NYD88079.1"/>
    <property type="molecule type" value="Genomic_DNA"/>
</dbReference>
<dbReference type="EMBL" id="BONN01000008">
    <property type="protein sequence ID" value="GIG33586.1"/>
    <property type="molecule type" value="Genomic_DNA"/>
</dbReference>
<sequence>MTIETGWGVEGLRCVAAARLIHQLRGKAPTVGSALEVKWHDGQTLLLDVNTDLTLMVSRSPWRDPYAGCSDAQRSVLAEEVGLWTRVPVDEDDALAPILGATATSVEPIFDEVLDLAGVRVLFGSCVLSVEVIMDGLLQLDLNTADPASSGTFETWPPAVPK</sequence>
<reference evidence="1 4" key="2">
    <citation type="submission" date="2021-01" db="EMBL/GenBank/DDBJ databases">
        <title>Whole genome shotgun sequence of Cellulomonas oligotrophica NBRC 109435.</title>
        <authorList>
            <person name="Komaki H."/>
            <person name="Tamura T."/>
        </authorList>
    </citation>
    <scope>NUCLEOTIDE SEQUENCE [LARGE SCALE GENOMIC DNA]</scope>
    <source>
        <strain evidence="1 4">NBRC 109435</strain>
    </source>
</reference>
<keyword evidence="4" id="KW-1185">Reference proteome</keyword>
<gene>
    <name evidence="2" type="ORF">BKA21_003628</name>
    <name evidence="1" type="ORF">Col01nite_27450</name>
</gene>
<evidence type="ECO:0000313" key="4">
    <source>
        <dbReference type="Proteomes" id="UP000618382"/>
    </source>
</evidence>
<evidence type="ECO:0000313" key="3">
    <source>
        <dbReference type="Proteomes" id="UP000577956"/>
    </source>
</evidence>
<name>A0A7Y9FIW6_9CELL</name>
<dbReference type="RefSeq" id="WP_140460390.1">
    <property type="nucleotide sequence ID" value="NZ_BAABFI010000006.1"/>
</dbReference>
<accession>A0A7Y9FIW6</accession>
<reference evidence="2 3" key="1">
    <citation type="submission" date="2020-07" db="EMBL/GenBank/DDBJ databases">
        <title>Sequencing the genomes of 1000 actinobacteria strains.</title>
        <authorList>
            <person name="Klenk H.-P."/>
        </authorList>
    </citation>
    <scope>NUCLEOTIDE SEQUENCE [LARGE SCALE GENOMIC DNA]</scope>
    <source>
        <strain evidence="2 3">DSM 24482</strain>
    </source>
</reference>